<dbReference type="Proteomes" id="UP000002372">
    <property type="component" value="Chromosome"/>
</dbReference>
<evidence type="ECO:0000313" key="2">
    <source>
        <dbReference type="EMBL" id="CQR26879.1"/>
    </source>
</evidence>
<reference evidence="1" key="3">
    <citation type="submission" date="2010-07" db="EMBL/GenBank/DDBJ databases">
        <authorList>
            <person name="Genoscope - CEA"/>
        </authorList>
    </citation>
    <scope>NUCLEOTIDE SEQUENCE</scope>
    <source>
        <strain evidence="1">3As</strain>
    </source>
</reference>
<dbReference type="HOGENOM" id="CLU_3412963_0_0_4"/>
<reference key="1">
    <citation type="submission" date="2009-07" db="EMBL/GenBank/DDBJ databases">
        <authorList>
            <person name="Genoscope - CEA"/>
        </authorList>
    </citation>
    <scope>NUCLEOTIDE SEQUENCE</scope>
    <source>
        <strain>3As</strain>
    </source>
</reference>
<name>D6CSD3_THIA3</name>
<dbReference type="AlphaFoldDB" id="D6CSD3"/>
<organism evidence="1 3">
    <name type="scientific">Thiomonas arsenitoxydans (strain DSM 22701 / CIP 110005 / 3As)</name>
    <dbReference type="NCBI Taxonomy" id="426114"/>
    <lineage>
        <taxon>Bacteria</taxon>
        <taxon>Pseudomonadati</taxon>
        <taxon>Pseudomonadota</taxon>
        <taxon>Betaproteobacteria</taxon>
        <taxon>Burkholderiales</taxon>
        <taxon>Thiomonas</taxon>
    </lineage>
</organism>
<evidence type="ECO:0000313" key="4">
    <source>
        <dbReference type="Proteomes" id="UP000078599"/>
    </source>
</evidence>
<dbReference type="KEGG" id="thi:THI_0959"/>
<gene>
    <name evidence="1" type="ordered locus">THI_0959</name>
    <name evidence="2" type="ORF">THICB1_100337</name>
</gene>
<reference evidence="3" key="2">
    <citation type="journal article" date="2010" name="PLoS Genet.">
        <title>Structure, function, and evolution of the Thiomonas spp. genome.</title>
        <authorList>
            <person name="Arsene-Ploetze F."/>
            <person name="Koechler S."/>
            <person name="Marchal M."/>
            <person name="Coppee J.Y."/>
            <person name="Chandler M."/>
            <person name="Bonnefoy V."/>
            <person name="Brochier-Armanet C."/>
            <person name="Barakat M."/>
            <person name="Barbe V."/>
            <person name="Battaglia-Brunet F."/>
            <person name="Bruneel O."/>
            <person name="Bryan C.G."/>
            <person name="Cleiss-Arnold J."/>
            <person name="Cruveiller S."/>
            <person name="Erhardt M."/>
            <person name="Heinrich-Salmeron A."/>
            <person name="Hommais F."/>
            <person name="Joulian C."/>
            <person name="Krin E."/>
            <person name="Lieutaud A."/>
            <person name="Lievremont D."/>
            <person name="Michel C."/>
            <person name="Muller D."/>
            <person name="Ortet P."/>
            <person name="Proux C."/>
            <person name="Siguier P."/>
            <person name="Roche D."/>
            <person name="Rouy Z."/>
            <person name="Salvignol G."/>
            <person name="Slyemi D."/>
            <person name="Talla E."/>
            <person name="Weiss S."/>
            <person name="Weissenbach J."/>
            <person name="Medigue C."/>
            <person name="Bertin P.N."/>
        </authorList>
    </citation>
    <scope>NUCLEOTIDE SEQUENCE [LARGE SCALE GENOMIC DNA]</scope>
    <source>
        <strain evidence="3">DSM 22701 / CIP 110005 / 3As</strain>
    </source>
</reference>
<proteinExistence type="predicted"/>
<reference evidence="2 4" key="4">
    <citation type="submission" date="2015-03" db="EMBL/GenBank/DDBJ databases">
        <authorList>
            <person name="Regsiter A."/>
            <person name="william w."/>
        </authorList>
    </citation>
    <scope>NUCLEOTIDE SEQUENCE [LARGE SCALE GENOMIC DNA]</scope>
    <source>
        <strain evidence="2 4">CB1</strain>
    </source>
</reference>
<dbReference type="Proteomes" id="UP000078599">
    <property type="component" value="Unassembled WGS sequence"/>
</dbReference>
<dbReference type="EMBL" id="FP475956">
    <property type="protein sequence ID" value="CAZ87661.1"/>
    <property type="molecule type" value="Genomic_DNA"/>
</dbReference>
<evidence type="ECO:0000313" key="1">
    <source>
        <dbReference type="EMBL" id="CAZ87661.1"/>
    </source>
</evidence>
<sequence length="28" mass="3044">MPVLATAKGNRGRQQAVPDDVLISFFVL</sequence>
<accession>D6CSD3</accession>
<protein>
    <submittedName>
        <fullName evidence="1">Uncharacterized protein</fullName>
    </submittedName>
</protein>
<keyword evidence="4" id="KW-1185">Reference proteome</keyword>
<dbReference type="EMBL" id="CTRI01000002">
    <property type="protein sequence ID" value="CQR26879.1"/>
    <property type="molecule type" value="Genomic_DNA"/>
</dbReference>
<evidence type="ECO:0000313" key="3">
    <source>
        <dbReference type="Proteomes" id="UP000002372"/>
    </source>
</evidence>